<reference evidence="3 4" key="1">
    <citation type="submission" date="2018-10" db="EMBL/GenBank/DDBJ databases">
        <title>Genomic Encyclopedia of Archaeal and Bacterial Type Strains, Phase II (KMG-II): from individual species to whole genera.</title>
        <authorList>
            <person name="Goeker M."/>
        </authorList>
    </citation>
    <scope>NUCLEOTIDE SEQUENCE [LARGE SCALE GENOMIC DNA]</scope>
    <source>
        <strain evidence="3 4">DSM 19839</strain>
    </source>
</reference>
<dbReference type="AlphaFoldDB" id="A0A495PY10"/>
<dbReference type="InterPro" id="IPR011990">
    <property type="entry name" value="TPR-like_helical_dom_sf"/>
</dbReference>
<evidence type="ECO:0000256" key="2">
    <source>
        <dbReference type="SAM" id="SignalP"/>
    </source>
</evidence>
<evidence type="ECO:0000313" key="4">
    <source>
        <dbReference type="Proteomes" id="UP000276282"/>
    </source>
</evidence>
<proteinExistence type="predicted"/>
<dbReference type="EMBL" id="RBLG01000001">
    <property type="protein sequence ID" value="RKS55099.1"/>
    <property type="molecule type" value="Genomic_DNA"/>
</dbReference>
<evidence type="ECO:0000313" key="3">
    <source>
        <dbReference type="EMBL" id="RKS55099.1"/>
    </source>
</evidence>
<keyword evidence="4" id="KW-1185">Reference proteome</keyword>
<gene>
    <name evidence="3" type="ORF">BC962_0054</name>
</gene>
<dbReference type="SUPFAM" id="SSF48452">
    <property type="entry name" value="TPR-like"/>
    <property type="match status" value="1"/>
</dbReference>
<keyword evidence="2" id="KW-0732">Signal</keyword>
<feature type="repeat" description="TPR" evidence="1">
    <location>
        <begin position="332"/>
        <end position="365"/>
    </location>
</feature>
<feature type="chain" id="PRO_5019807218" evidence="2">
    <location>
        <begin position="22"/>
        <end position="457"/>
    </location>
</feature>
<comment type="caution">
    <text evidence="3">The sequence shown here is derived from an EMBL/GenBank/DDBJ whole genome shotgun (WGS) entry which is preliminary data.</text>
</comment>
<dbReference type="Gene3D" id="1.25.40.10">
    <property type="entry name" value="Tetratricopeptide repeat domain"/>
    <property type="match status" value="1"/>
</dbReference>
<name>A0A495PY10_9FLAO</name>
<sequence length="457" mass="50324">MKTKLILLLSGVLLSSGLVKAQTNVDCATKAALAYDDAKAKRYDQAYAPLMEVKEKCPTYSLATFQYLDRVLKDKMSKATDADKKALVQETIDLMNDRLKYFPAKTSAGEVQGDIAMLKYDNGIGTKKEQFEAFDAAFKADRESFTSAKALYAYFSLLVDLQDEGTKTLEDVFENYDQVISKVEEEENKMAEFLAPLLVKQDAGEELSAKEAQLVANSEINLKAYSTVKSSINGKLGQRADCDNLIPLYNKDFAERKTDVAWLKIASGRLSAKDCTEDPIFFKLSEALHTAEPSAKSALYLGQLADAKGNATQAMKYYNESAELETNPSDKSRVYMKLADNYKRKGSFGQARTYYNKALSAKPSAGRAYLQIADMIAKSANNCGATTFDKRAVYWLAADYASRAGRVDPSLSSVANQTVAAYKGRAPQKSDIFQAGKEGQSVRIGCWIGETVRVPSL</sequence>
<organism evidence="3 4">
    <name type="scientific">Gillisia mitskevichiae</name>
    <dbReference type="NCBI Taxonomy" id="270921"/>
    <lineage>
        <taxon>Bacteria</taxon>
        <taxon>Pseudomonadati</taxon>
        <taxon>Bacteroidota</taxon>
        <taxon>Flavobacteriia</taxon>
        <taxon>Flavobacteriales</taxon>
        <taxon>Flavobacteriaceae</taxon>
        <taxon>Gillisia</taxon>
    </lineage>
</organism>
<feature type="signal peptide" evidence="2">
    <location>
        <begin position="1"/>
        <end position="21"/>
    </location>
</feature>
<dbReference type="Pfam" id="PF13181">
    <property type="entry name" value="TPR_8"/>
    <property type="match status" value="1"/>
</dbReference>
<dbReference type="PROSITE" id="PS50005">
    <property type="entry name" value="TPR"/>
    <property type="match status" value="1"/>
</dbReference>
<accession>A0A495PY10</accession>
<keyword evidence="1" id="KW-0802">TPR repeat</keyword>
<dbReference type="Proteomes" id="UP000276282">
    <property type="component" value="Unassembled WGS sequence"/>
</dbReference>
<dbReference type="InterPro" id="IPR019734">
    <property type="entry name" value="TPR_rpt"/>
</dbReference>
<dbReference type="SMART" id="SM00028">
    <property type="entry name" value="TPR"/>
    <property type="match status" value="2"/>
</dbReference>
<protein>
    <submittedName>
        <fullName evidence="3">Tetratricopeptide repeat protein</fullName>
    </submittedName>
</protein>
<evidence type="ECO:0000256" key="1">
    <source>
        <dbReference type="PROSITE-ProRule" id="PRU00339"/>
    </source>
</evidence>
<dbReference type="RefSeq" id="WP_183075424.1">
    <property type="nucleotide sequence ID" value="NZ_RBLG01000001.1"/>
</dbReference>